<protein>
    <submittedName>
        <fullName evidence="2">Uncharacterized protein</fullName>
    </submittedName>
</protein>
<evidence type="ECO:0000313" key="2">
    <source>
        <dbReference type="EMBL" id="APG89413.1"/>
    </source>
</evidence>
<dbReference type="KEGG" id="same:SAMCFNEI73_Ch0071"/>
<name>A0A1L3LHA9_9HYPH</name>
<organism evidence="2 3">
    <name type="scientific">Sinorhizobium americanum</name>
    <dbReference type="NCBI Taxonomy" id="194963"/>
    <lineage>
        <taxon>Bacteria</taxon>
        <taxon>Pseudomonadati</taxon>
        <taxon>Pseudomonadota</taxon>
        <taxon>Alphaproteobacteria</taxon>
        <taxon>Hyphomicrobiales</taxon>
        <taxon>Rhizobiaceae</taxon>
        <taxon>Sinorhizobium/Ensifer group</taxon>
        <taxon>Sinorhizobium</taxon>
    </lineage>
</organism>
<reference evidence="2 3" key="1">
    <citation type="submission" date="2015-10" db="EMBL/GenBank/DDBJ databases">
        <title>Genomic differences between typical nodule nitrogen-fixing rhizobial strains and those coming from bean seeds.</title>
        <authorList>
            <person name="Peralta H."/>
            <person name="Aguilar-Vera A."/>
            <person name="Diaz R."/>
            <person name="Mora Y."/>
            <person name="Martinez-Batallar G."/>
            <person name="Salazar E."/>
            <person name="Vargas-Lagunas C."/>
            <person name="Encarnacion S."/>
            <person name="Girard L."/>
            <person name="Mora J."/>
        </authorList>
    </citation>
    <scope>NUCLEOTIDE SEQUENCE [LARGE SCALE GENOMIC DNA]</scope>
    <source>
        <strain evidence="2 3">CFNEI 73</strain>
    </source>
</reference>
<sequence length="43" mass="4175">MAAAPSRLMSVEGTASPCGVNAGARGQASRFGEAPAGRARVSA</sequence>
<feature type="region of interest" description="Disordered" evidence="1">
    <location>
        <begin position="1"/>
        <end position="43"/>
    </location>
</feature>
<dbReference type="AlphaFoldDB" id="A0A1L3LHA9"/>
<keyword evidence="3" id="KW-1185">Reference proteome</keyword>
<proteinExistence type="predicted"/>
<gene>
    <name evidence="2" type="ORF">SAMCFNEI73_Ch0071</name>
</gene>
<dbReference type="EMBL" id="CP013107">
    <property type="protein sequence ID" value="APG89413.1"/>
    <property type="molecule type" value="Genomic_DNA"/>
</dbReference>
<accession>A0A1L3LHA9</accession>
<evidence type="ECO:0000313" key="3">
    <source>
        <dbReference type="Proteomes" id="UP000182306"/>
    </source>
</evidence>
<evidence type="ECO:0000256" key="1">
    <source>
        <dbReference type="SAM" id="MobiDB-lite"/>
    </source>
</evidence>
<dbReference type="Proteomes" id="UP000182306">
    <property type="component" value="Chromosome"/>
</dbReference>